<dbReference type="Pfam" id="PF12833">
    <property type="entry name" value="HTH_18"/>
    <property type="match status" value="1"/>
</dbReference>
<proteinExistence type="predicted"/>
<evidence type="ECO:0000313" key="5">
    <source>
        <dbReference type="EMBL" id="OAB79690.1"/>
    </source>
</evidence>
<evidence type="ECO:0000256" key="3">
    <source>
        <dbReference type="ARBA" id="ARBA00023163"/>
    </source>
</evidence>
<dbReference type="AlphaFoldDB" id="A0A167IIM9"/>
<reference evidence="5 6" key="1">
    <citation type="submission" date="2016-02" db="EMBL/GenBank/DDBJ databases">
        <title>Ulvibacter sp. LPB0005, isolated from Thais luteostoma.</title>
        <authorList>
            <person name="Shin S.-K."/>
            <person name="Yi H."/>
        </authorList>
    </citation>
    <scope>NUCLEOTIDE SEQUENCE [LARGE SCALE GENOMIC DNA]</scope>
    <source>
        <strain evidence="5 6">LPB0005</strain>
    </source>
</reference>
<dbReference type="GO" id="GO:0003700">
    <property type="term" value="F:DNA-binding transcription factor activity"/>
    <property type="evidence" value="ECO:0007669"/>
    <property type="project" value="InterPro"/>
</dbReference>
<protein>
    <recommendedName>
        <fullName evidence="4">HTH araC/xylS-type domain-containing protein</fullName>
    </recommendedName>
</protein>
<dbReference type="Proteomes" id="UP000077013">
    <property type="component" value="Unassembled WGS sequence"/>
</dbReference>
<dbReference type="InterPro" id="IPR009057">
    <property type="entry name" value="Homeodomain-like_sf"/>
</dbReference>
<dbReference type="EMBL" id="LRXL01000026">
    <property type="protein sequence ID" value="OAB79690.1"/>
    <property type="molecule type" value="Genomic_DNA"/>
</dbReference>
<dbReference type="RefSeq" id="WP_068589529.1">
    <property type="nucleotide sequence ID" value="NZ_LRXL01000026.1"/>
</dbReference>
<dbReference type="InterPro" id="IPR018060">
    <property type="entry name" value="HTH_AraC"/>
</dbReference>
<name>A0A167IIM9_9FLAO</name>
<keyword evidence="6" id="KW-1185">Reference proteome</keyword>
<dbReference type="PROSITE" id="PS01124">
    <property type="entry name" value="HTH_ARAC_FAMILY_2"/>
    <property type="match status" value="1"/>
</dbReference>
<sequence length="286" mass="33314">MNLIYESASENSNITITDFSCADGRSLLKQKGLYKIIWARGSDLKLLIDGCYTTLKKDHLIFCTPLNVITLFDAESKIVSFVFNREFYCILDNDDEVSCNGYLFYGSSNPVVINLESKDSVDIHDIFENFKSEFNFIDSFQGEMLRTLLKRLLIKSNRLLDKKKFENELNLSEKDVIRRFNILTEKHYKLLHKVSDYASLLSKSPKTIANVFSKYTKTTPLMVINERILLEARRMLLFSEKPVKEIAENLGYTYVSHFSSFFKKNQGCSPVQFRKKNEFYQQRNNP</sequence>
<dbReference type="PRINTS" id="PR00032">
    <property type="entry name" value="HTHARAC"/>
</dbReference>
<dbReference type="OrthoDB" id="2666928at2"/>
<gene>
    <name evidence="5" type="ORF">ULVI_02785</name>
</gene>
<accession>A0A167IIM9</accession>
<keyword evidence="3" id="KW-0804">Transcription</keyword>
<dbReference type="PANTHER" id="PTHR43280">
    <property type="entry name" value="ARAC-FAMILY TRANSCRIPTIONAL REGULATOR"/>
    <property type="match status" value="1"/>
</dbReference>
<evidence type="ECO:0000259" key="4">
    <source>
        <dbReference type="PROSITE" id="PS01124"/>
    </source>
</evidence>
<dbReference type="STRING" id="1763537.ULVI_02785"/>
<dbReference type="Gene3D" id="1.10.10.60">
    <property type="entry name" value="Homeodomain-like"/>
    <property type="match status" value="1"/>
</dbReference>
<dbReference type="GO" id="GO:0043565">
    <property type="term" value="F:sequence-specific DNA binding"/>
    <property type="evidence" value="ECO:0007669"/>
    <property type="project" value="InterPro"/>
</dbReference>
<dbReference type="PANTHER" id="PTHR43280:SF32">
    <property type="entry name" value="TRANSCRIPTIONAL REGULATORY PROTEIN"/>
    <property type="match status" value="1"/>
</dbReference>
<evidence type="ECO:0000313" key="6">
    <source>
        <dbReference type="Proteomes" id="UP000077013"/>
    </source>
</evidence>
<evidence type="ECO:0000256" key="2">
    <source>
        <dbReference type="ARBA" id="ARBA00023125"/>
    </source>
</evidence>
<dbReference type="InterPro" id="IPR020449">
    <property type="entry name" value="Tscrpt_reg_AraC-type_HTH"/>
</dbReference>
<keyword evidence="2" id="KW-0238">DNA-binding</keyword>
<comment type="caution">
    <text evidence="5">The sequence shown here is derived from an EMBL/GenBank/DDBJ whole genome shotgun (WGS) entry which is preliminary data.</text>
</comment>
<evidence type="ECO:0000256" key="1">
    <source>
        <dbReference type="ARBA" id="ARBA00023015"/>
    </source>
</evidence>
<keyword evidence="1" id="KW-0805">Transcription regulation</keyword>
<dbReference type="SUPFAM" id="SSF46689">
    <property type="entry name" value="Homeodomain-like"/>
    <property type="match status" value="1"/>
</dbReference>
<organism evidence="5 6">
    <name type="scientific">Cochleicola gelatinilyticus</name>
    <dbReference type="NCBI Taxonomy" id="1763537"/>
    <lineage>
        <taxon>Bacteria</taxon>
        <taxon>Pseudomonadati</taxon>
        <taxon>Bacteroidota</taxon>
        <taxon>Flavobacteriia</taxon>
        <taxon>Flavobacteriales</taxon>
        <taxon>Flavobacteriaceae</taxon>
        <taxon>Cochleicola</taxon>
    </lineage>
</organism>
<dbReference type="SMART" id="SM00342">
    <property type="entry name" value="HTH_ARAC"/>
    <property type="match status" value="1"/>
</dbReference>
<feature type="domain" description="HTH araC/xylS-type" evidence="4">
    <location>
        <begin position="178"/>
        <end position="276"/>
    </location>
</feature>